<dbReference type="InterPro" id="IPR016181">
    <property type="entry name" value="Acyl_CoA_acyltransferase"/>
</dbReference>
<evidence type="ECO:0000259" key="1">
    <source>
        <dbReference type="PROSITE" id="PS51186"/>
    </source>
</evidence>
<dbReference type="SUPFAM" id="SSF55729">
    <property type="entry name" value="Acyl-CoA N-acyltransferases (Nat)"/>
    <property type="match status" value="1"/>
</dbReference>
<reference evidence="2" key="1">
    <citation type="journal article" date="2021" name="PeerJ">
        <title>Extensive microbial diversity within the chicken gut microbiome revealed by metagenomics and culture.</title>
        <authorList>
            <person name="Gilroy R."/>
            <person name="Ravi A."/>
            <person name="Getino M."/>
            <person name="Pursley I."/>
            <person name="Horton D.L."/>
            <person name="Alikhan N.F."/>
            <person name="Baker D."/>
            <person name="Gharbi K."/>
            <person name="Hall N."/>
            <person name="Watson M."/>
            <person name="Adriaenssens E.M."/>
            <person name="Foster-Nyarko E."/>
            <person name="Jarju S."/>
            <person name="Secka A."/>
            <person name="Antonio M."/>
            <person name="Oren A."/>
            <person name="Chaudhuri R.R."/>
            <person name="La Ragione R."/>
            <person name="Hildebrand F."/>
            <person name="Pallen M.J."/>
        </authorList>
    </citation>
    <scope>NUCLEOTIDE SEQUENCE</scope>
    <source>
        <strain evidence="2">ChiGjej4B4-7305</strain>
    </source>
</reference>
<accession>A0A9D2EIA0</accession>
<dbReference type="AlphaFoldDB" id="A0A9D2EIA0"/>
<reference evidence="2" key="2">
    <citation type="submission" date="2021-04" db="EMBL/GenBank/DDBJ databases">
        <authorList>
            <person name="Gilroy R."/>
        </authorList>
    </citation>
    <scope>NUCLEOTIDE SEQUENCE</scope>
    <source>
        <strain evidence="2">ChiGjej4B4-7305</strain>
    </source>
</reference>
<sequence>MSTGPYPSFVPVRTAADLPRRWRTFPFLAADLPRYQGAIGWGGQDALALSVTAGDGTSRALVGVGAAADLAAVIAAAFDDSGGPLPGSGLGGAPVAVASLTRGAWDLLPTPVRDRLALEQVSHWDWLVTTTVPPAQPGEDRVVELDLVGDRAELEGLQRLVLPQTYTTLDRPDTRWYGWRDTEGVLRCMAAATTRAGDLHLGSIGTHPQWRRRGLAATVTAALTRIGLADHGQVSLGLYTDNEAARRVYLRLGYRLGQQVESHRPAR</sequence>
<dbReference type="EC" id="2.3.1.-" evidence="2"/>
<dbReference type="InterPro" id="IPR013653">
    <property type="entry name" value="GCN5-like_dom"/>
</dbReference>
<evidence type="ECO:0000313" key="2">
    <source>
        <dbReference type="EMBL" id="HIZ38219.1"/>
    </source>
</evidence>
<feature type="domain" description="N-acetyltransferase" evidence="1">
    <location>
        <begin position="130"/>
        <end position="267"/>
    </location>
</feature>
<dbReference type="EMBL" id="DXBY01000351">
    <property type="protein sequence ID" value="HIZ38219.1"/>
    <property type="molecule type" value="Genomic_DNA"/>
</dbReference>
<organism evidence="2 3">
    <name type="scientific">Candidatus Ruania gallistercoris</name>
    <dbReference type="NCBI Taxonomy" id="2838746"/>
    <lineage>
        <taxon>Bacteria</taxon>
        <taxon>Bacillati</taxon>
        <taxon>Actinomycetota</taxon>
        <taxon>Actinomycetes</taxon>
        <taxon>Micrococcales</taxon>
        <taxon>Ruaniaceae</taxon>
        <taxon>Ruania</taxon>
    </lineage>
</organism>
<dbReference type="Proteomes" id="UP000824037">
    <property type="component" value="Unassembled WGS sequence"/>
</dbReference>
<dbReference type="Pfam" id="PF08445">
    <property type="entry name" value="FR47"/>
    <property type="match status" value="1"/>
</dbReference>
<evidence type="ECO:0000313" key="3">
    <source>
        <dbReference type="Proteomes" id="UP000824037"/>
    </source>
</evidence>
<name>A0A9D2EIA0_9MICO</name>
<keyword evidence="2" id="KW-0808">Transferase</keyword>
<proteinExistence type="predicted"/>
<gene>
    <name evidence="2" type="ORF">H9815_20775</name>
</gene>
<dbReference type="PROSITE" id="PS51186">
    <property type="entry name" value="GNAT"/>
    <property type="match status" value="1"/>
</dbReference>
<comment type="caution">
    <text evidence="2">The sequence shown here is derived from an EMBL/GenBank/DDBJ whole genome shotgun (WGS) entry which is preliminary data.</text>
</comment>
<dbReference type="Gene3D" id="3.40.630.30">
    <property type="match status" value="1"/>
</dbReference>
<dbReference type="GO" id="GO:0016747">
    <property type="term" value="F:acyltransferase activity, transferring groups other than amino-acyl groups"/>
    <property type="evidence" value="ECO:0007669"/>
    <property type="project" value="InterPro"/>
</dbReference>
<keyword evidence="2" id="KW-0012">Acyltransferase</keyword>
<protein>
    <submittedName>
        <fullName evidence="2">GNAT family N-acetyltransferase</fullName>
        <ecNumber evidence="2">2.3.1.-</ecNumber>
    </submittedName>
</protein>
<dbReference type="InterPro" id="IPR000182">
    <property type="entry name" value="GNAT_dom"/>
</dbReference>